<keyword evidence="6 13" id="KW-1133">Transmembrane helix</keyword>
<evidence type="ECO:0000256" key="9">
    <source>
        <dbReference type="ARBA" id="ARBA00023136"/>
    </source>
</evidence>
<feature type="transmembrane region" description="Helical" evidence="13">
    <location>
        <begin position="561"/>
        <end position="579"/>
    </location>
</feature>
<accession>A0A3L8DGE4</accession>
<evidence type="ECO:0000256" key="13">
    <source>
        <dbReference type="SAM" id="Phobius"/>
    </source>
</evidence>
<keyword evidence="8" id="KW-0406">Ion transport</keyword>
<evidence type="ECO:0000256" key="11">
    <source>
        <dbReference type="PROSITE-ProRule" id="PRU00023"/>
    </source>
</evidence>
<dbReference type="InterPro" id="IPR052076">
    <property type="entry name" value="TRP_cation_channel"/>
</dbReference>
<evidence type="ECO:0000256" key="4">
    <source>
        <dbReference type="ARBA" id="ARBA00022692"/>
    </source>
</evidence>
<reference evidence="15 16" key="1">
    <citation type="journal article" date="2018" name="Genome Res.">
        <title>The genomic architecture and molecular evolution of ant odorant receptors.</title>
        <authorList>
            <person name="McKenzie S.K."/>
            <person name="Kronauer D.J.C."/>
        </authorList>
    </citation>
    <scope>NUCLEOTIDE SEQUENCE [LARGE SCALE GENOMIC DNA]</scope>
    <source>
        <strain evidence="15">Clonal line C1</strain>
    </source>
</reference>
<feature type="transmembrane region" description="Helical" evidence="13">
    <location>
        <begin position="503"/>
        <end position="524"/>
    </location>
</feature>
<keyword evidence="9 13" id="KW-0472">Membrane</keyword>
<evidence type="ECO:0000256" key="3">
    <source>
        <dbReference type="ARBA" id="ARBA00022606"/>
    </source>
</evidence>
<keyword evidence="12" id="KW-0175">Coiled coil</keyword>
<dbReference type="SMART" id="SM00248">
    <property type="entry name" value="ANK"/>
    <property type="match status" value="6"/>
</dbReference>
<organism evidence="15 16">
    <name type="scientific">Ooceraea biroi</name>
    <name type="common">Clonal raider ant</name>
    <name type="synonym">Cerapachys biroi</name>
    <dbReference type="NCBI Taxonomy" id="2015173"/>
    <lineage>
        <taxon>Eukaryota</taxon>
        <taxon>Metazoa</taxon>
        <taxon>Ecdysozoa</taxon>
        <taxon>Arthropoda</taxon>
        <taxon>Hexapoda</taxon>
        <taxon>Insecta</taxon>
        <taxon>Pterygota</taxon>
        <taxon>Neoptera</taxon>
        <taxon>Endopterygota</taxon>
        <taxon>Hymenoptera</taxon>
        <taxon>Apocrita</taxon>
        <taxon>Aculeata</taxon>
        <taxon>Formicoidea</taxon>
        <taxon>Formicidae</taxon>
        <taxon>Dorylinae</taxon>
        <taxon>Ooceraea</taxon>
    </lineage>
</organism>
<feature type="transmembrane region" description="Helical" evidence="13">
    <location>
        <begin position="599"/>
        <end position="630"/>
    </location>
</feature>
<dbReference type="PANTHER" id="PTHR47143:SF4">
    <property type="entry name" value="TRANSIENT RECEPTOR POTENTIAL CATION CHANNEL PROTEIN PAINLESS"/>
    <property type="match status" value="1"/>
</dbReference>
<feature type="repeat" description="ANK" evidence="11">
    <location>
        <begin position="377"/>
        <end position="409"/>
    </location>
</feature>
<feature type="repeat" description="ANK" evidence="11">
    <location>
        <begin position="78"/>
        <end position="110"/>
    </location>
</feature>
<dbReference type="SUPFAM" id="SSF48403">
    <property type="entry name" value="Ankyrin repeat"/>
    <property type="match status" value="1"/>
</dbReference>
<dbReference type="PROSITE" id="PS50088">
    <property type="entry name" value="ANK_REPEAT"/>
    <property type="match status" value="4"/>
</dbReference>
<dbReference type="Proteomes" id="UP000279307">
    <property type="component" value="Chromosome 8"/>
</dbReference>
<dbReference type="Pfam" id="PF00023">
    <property type="entry name" value="Ank"/>
    <property type="match status" value="1"/>
</dbReference>
<dbReference type="Gene3D" id="1.25.40.20">
    <property type="entry name" value="Ankyrin repeat-containing domain"/>
    <property type="match status" value="2"/>
</dbReference>
<dbReference type="OrthoDB" id="2157354at2759"/>
<feature type="domain" description="Ion transport" evidence="14">
    <location>
        <begin position="508"/>
        <end position="741"/>
    </location>
</feature>
<evidence type="ECO:0000313" key="15">
    <source>
        <dbReference type="EMBL" id="RLU19517.1"/>
    </source>
</evidence>
<dbReference type="GO" id="GO:0005216">
    <property type="term" value="F:monoatomic ion channel activity"/>
    <property type="evidence" value="ECO:0007669"/>
    <property type="project" value="InterPro"/>
</dbReference>
<feature type="coiled-coil region" evidence="12">
    <location>
        <begin position="865"/>
        <end position="892"/>
    </location>
</feature>
<keyword evidence="3" id="KW-0716">Sensory transduction</keyword>
<dbReference type="Pfam" id="PF00520">
    <property type="entry name" value="Ion_trans"/>
    <property type="match status" value="1"/>
</dbReference>
<evidence type="ECO:0000256" key="2">
    <source>
        <dbReference type="ARBA" id="ARBA00022448"/>
    </source>
</evidence>
<dbReference type="EMBL" id="QOIP01000008">
    <property type="protein sequence ID" value="RLU19517.1"/>
    <property type="molecule type" value="Genomic_DNA"/>
</dbReference>
<feature type="repeat" description="ANK" evidence="11">
    <location>
        <begin position="178"/>
        <end position="201"/>
    </location>
</feature>
<evidence type="ECO:0000259" key="14">
    <source>
        <dbReference type="Pfam" id="PF00520"/>
    </source>
</evidence>
<evidence type="ECO:0000256" key="8">
    <source>
        <dbReference type="ARBA" id="ARBA00023065"/>
    </source>
</evidence>
<proteinExistence type="predicted"/>
<comment type="subcellular location">
    <subcellularLocation>
        <location evidence="1">Membrane</location>
        <topology evidence="1">Multi-pass membrane protein</topology>
    </subcellularLocation>
</comment>
<dbReference type="AlphaFoldDB" id="A0A3L8DGE4"/>
<gene>
    <name evidence="15" type="ORF">DMN91_008074</name>
</gene>
<sequence>MFSKFNTLLPDIKMDVEEAQERLLNVYDSSSTSTQVLYKLLLNALRSRDFRSFKKLVEHNLKKQPPTLNINYVYPDRSEETCLDIASRNGLAEFVAFLLHKGAEPNRVNEAHNRAPIHFATEGGHVDALAALLAELTINPNLEAGQQTALHIAVRKKNLACAGLLLDKGASASIPDSKGLTALHLAAMRGQRDMTELILQRCRQSPDLDSYRDYNGQTTREVIEKKLPDLLLPPKQEDRKMNGHDLKYYLIANDETNFLRSLELIELEILHDVAEDLLEMAAQRNFYEAVLGILEKCRGGLFSVKKAAQMAVQQGHRAILRELLNVKPEVANYLILDACLELGMPGKRGIDNTSDRLECLKLILEQENVDVRCTDSKGNTPLHYAARAGCREAVTLLLERGSYIGHMNKFNVPPVADIPGGILSRYFDDCLQTRKERTNEYTLEFNYRCLMPHDAPTEHEKTCRVTREMDLFKYMACKCCHKHLLKHPLLSSFLYIKWHRIRYILYANFAFYVVFYLLLNAYILSMTYDSPSNENGTQVTNDSLDTALGSTLRIARYRNSLLWMFTTMLSLLFFFREVLQFISSPWNYVTNFENWLEGLLIALTFALLCGAGLQVGAVAILLSAWELVILISQHPRMSTGIEMFRTVSLNFMRFLFPYAFLILAFALAFYTLFKDGDDTSFPDPGRSLFKTVIMLTGEFDANDIPFVSHPVWSRFVFVMFVFLIAIVLFNLLNGLAVSDTADILCKAELVGLISRIRLISYMEDVAIGEPFKRWSCCGSSRLFRWNPFGFLTRRILLFPRYLRDGKISIKPNDCLDTYGDCRNYEKYVRGESVNRDKHWTTLRMDPNIIKEAKQIIYNNDKLSDNEKIIIALNNLQEKLAAMEVTLNTVKLAFQNNNVNNTLESVRER</sequence>
<dbReference type="Pfam" id="PF12796">
    <property type="entry name" value="Ank_2"/>
    <property type="match status" value="2"/>
</dbReference>
<keyword evidence="2" id="KW-0813">Transport</keyword>
<evidence type="ECO:0000256" key="5">
    <source>
        <dbReference type="ARBA" id="ARBA00022737"/>
    </source>
</evidence>
<keyword evidence="5" id="KW-0677">Repeat</keyword>
<dbReference type="GO" id="GO:0034703">
    <property type="term" value="C:cation channel complex"/>
    <property type="evidence" value="ECO:0007669"/>
    <property type="project" value="UniProtKB-ARBA"/>
</dbReference>
<dbReference type="PROSITE" id="PS50297">
    <property type="entry name" value="ANK_REP_REGION"/>
    <property type="match status" value="3"/>
</dbReference>
<dbReference type="InterPro" id="IPR036770">
    <property type="entry name" value="Ankyrin_rpt-contain_sf"/>
</dbReference>
<feature type="transmembrane region" description="Helical" evidence="13">
    <location>
        <begin position="711"/>
        <end position="732"/>
    </location>
</feature>
<feature type="repeat" description="ANK" evidence="11">
    <location>
        <begin position="145"/>
        <end position="177"/>
    </location>
</feature>
<keyword evidence="10" id="KW-0407">Ion channel</keyword>
<evidence type="ECO:0000256" key="12">
    <source>
        <dbReference type="SAM" id="Coils"/>
    </source>
</evidence>
<evidence type="ECO:0000256" key="7">
    <source>
        <dbReference type="ARBA" id="ARBA00023043"/>
    </source>
</evidence>
<keyword evidence="7 11" id="KW-0040">ANK repeat</keyword>
<evidence type="ECO:0000256" key="6">
    <source>
        <dbReference type="ARBA" id="ARBA00022989"/>
    </source>
</evidence>
<dbReference type="PANTHER" id="PTHR47143">
    <property type="entry name" value="TRANSIENT RECEPTOR POTENTIAL CATION CHANNEL PROTEIN PAINLESS"/>
    <property type="match status" value="1"/>
</dbReference>
<comment type="caution">
    <text evidence="15">The sequence shown here is derived from an EMBL/GenBank/DDBJ whole genome shotgun (WGS) entry which is preliminary data.</text>
</comment>
<evidence type="ECO:0000313" key="16">
    <source>
        <dbReference type="Proteomes" id="UP000279307"/>
    </source>
</evidence>
<protein>
    <recommendedName>
        <fullName evidence="14">Ion transport domain-containing protein</fullName>
    </recommendedName>
</protein>
<dbReference type="InterPro" id="IPR005821">
    <property type="entry name" value="Ion_trans_dom"/>
</dbReference>
<name>A0A3L8DGE4_OOCBI</name>
<evidence type="ECO:0000256" key="10">
    <source>
        <dbReference type="ARBA" id="ARBA00023303"/>
    </source>
</evidence>
<dbReference type="Gene3D" id="1.10.287.70">
    <property type="match status" value="1"/>
</dbReference>
<keyword evidence="4 13" id="KW-0812">Transmembrane</keyword>
<evidence type="ECO:0000256" key="1">
    <source>
        <dbReference type="ARBA" id="ARBA00004141"/>
    </source>
</evidence>
<feature type="transmembrane region" description="Helical" evidence="13">
    <location>
        <begin position="651"/>
        <end position="673"/>
    </location>
</feature>
<dbReference type="InterPro" id="IPR002110">
    <property type="entry name" value="Ankyrin_rpt"/>
</dbReference>